<comment type="subunit">
    <text evidence="3">Monomer.</text>
</comment>
<evidence type="ECO:0000313" key="5">
    <source>
        <dbReference type="EMBL" id="PSV10597.1"/>
    </source>
</evidence>
<dbReference type="InterPro" id="IPR022485">
    <property type="entry name" value="SHCHC_synthase_MenH"/>
</dbReference>
<dbReference type="NCBIfam" id="NF008340">
    <property type="entry name" value="PRK11126.1"/>
    <property type="match status" value="1"/>
</dbReference>
<dbReference type="EC" id="4.2.99.20" evidence="3"/>
<evidence type="ECO:0000256" key="3">
    <source>
        <dbReference type="HAMAP-Rule" id="MF_01660"/>
    </source>
</evidence>
<dbReference type="GO" id="GO:0009234">
    <property type="term" value="P:menaquinone biosynthetic process"/>
    <property type="evidence" value="ECO:0007669"/>
    <property type="project" value="UniProtKB-UniRule"/>
</dbReference>
<protein>
    <recommendedName>
        <fullName evidence="3">Putative 2-succinyl-6-hydroxy-2,4-cyclohexadiene-1-carboxylate synthase</fullName>
        <shortName evidence="3">SHCHC synthase</shortName>
        <ecNumber evidence="3">4.2.99.20</ecNumber>
    </recommendedName>
</protein>
<comment type="pathway">
    <text evidence="3">Quinol/quinone metabolism; menaquinone biosynthesis.</text>
</comment>
<dbReference type="Proteomes" id="UP000240530">
    <property type="component" value="Unassembled WGS sequence"/>
</dbReference>
<dbReference type="NCBIfam" id="TIGR03695">
    <property type="entry name" value="menH_SHCHC"/>
    <property type="match status" value="1"/>
</dbReference>
<keyword evidence="2 3" id="KW-0456">Lyase</keyword>
<comment type="caution">
    <text evidence="5">The sequence shown here is derived from an EMBL/GenBank/DDBJ whole genome shotgun (WGS) entry which is preliminary data.</text>
</comment>
<comment type="catalytic activity">
    <reaction evidence="3">
        <text>5-enolpyruvoyl-6-hydroxy-2-succinyl-cyclohex-3-ene-1-carboxylate = (1R,6R)-6-hydroxy-2-succinyl-cyclohexa-2,4-diene-1-carboxylate + pyruvate</text>
        <dbReference type="Rhea" id="RHEA:25597"/>
        <dbReference type="ChEBI" id="CHEBI:15361"/>
        <dbReference type="ChEBI" id="CHEBI:58689"/>
        <dbReference type="ChEBI" id="CHEBI:58818"/>
        <dbReference type="EC" id="4.2.99.20"/>
    </reaction>
</comment>
<dbReference type="InterPro" id="IPR000073">
    <property type="entry name" value="AB_hydrolase_1"/>
</dbReference>
<dbReference type="UniPathway" id="UPA00079"/>
<dbReference type="UniPathway" id="UPA01057">
    <property type="reaction ID" value="UER00900"/>
</dbReference>
<dbReference type="SUPFAM" id="SSF53474">
    <property type="entry name" value="alpha/beta-Hydrolases"/>
    <property type="match status" value="1"/>
</dbReference>
<dbReference type="AlphaFoldDB" id="A0A2T3KUR4"/>
<dbReference type="Gene3D" id="3.40.50.1820">
    <property type="entry name" value="alpha/beta hydrolase"/>
    <property type="match status" value="1"/>
</dbReference>
<dbReference type="Pfam" id="PF12697">
    <property type="entry name" value="Abhydrolase_6"/>
    <property type="match status" value="1"/>
</dbReference>
<gene>
    <name evidence="3" type="primary">menH</name>
    <name evidence="5" type="ORF">C0W93_11350</name>
</gene>
<sequence length="272" mass="30147">MRLYSETFGHQLDNTQPVIVFLHGLLGSGRDWRNITSALAHRYTCITLDLPGHGLSASVNMPQASSDIGFEQSYHAILDTLAYRGIKQFILVGYSLGARLAMYLASQLTNERPDDSAFSKPELKGLFLEGGHFGLPVTEREARFVNDKAWAERFSSEPLPVVLNDWYQQAVFSSLDHDQRQSLVLKRSDNLGAGVANMLLATSLSKQPLLLTSLQTLTLPVRYVCGEHDTKFRQIAAQSELSVEVISDAGHNIHVEQPQAFISALSAFIQKC</sequence>
<name>A0A2T3KUR4_PHOLD</name>
<dbReference type="EMBL" id="PYNS01000011">
    <property type="protein sequence ID" value="PSV10597.1"/>
    <property type="molecule type" value="Genomic_DNA"/>
</dbReference>
<feature type="domain" description="AB hydrolase-1" evidence="4">
    <location>
        <begin position="19"/>
        <end position="263"/>
    </location>
</feature>
<dbReference type="RefSeq" id="WP_107185117.1">
    <property type="nucleotide sequence ID" value="NZ_CP131575.1"/>
</dbReference>
<evidence type="ECO:0000256" key="2">
    <source>
        <dbReference type="ARBA" id="ARBA00023239"/>
    </source>
</evidence>
<proteinExistence type="inferred from homology"/>
<organism evidence="5 6">
    <name type="scientific">Photobacterium leiognathi subsp. mandapamensis</name>
    <name type="common">Photobacterium mandapamensis</name>
    <dbReference type="NCBI Taxonomy" id="48408"/>
    <lineage>
        <taxon>Bacteria</taxon>
        <taxon>Pseudomonadati</taxon>
        <taxon>Pseudomonadota</taxon>
        <taxon>Gammaproteobacteria</taxon>
        <taxon>Vibrionales</taxon>
        <taxon>Vibrionaceae</taxon>
        <taxon>Photobacterium</taxon>
    </lineage>
</organism>
<evidence type="ECO:0000313" key="6">
    <source>
        <dbReference type="Proteomes" id="UP000240530"/>
    </source>
</evidence>
<reference evidence="5 6" key="1">
    <citation type="submission" date="2018-03" db="EMBL/GenBank/DDBJ databases">
        <title>Whole genome sequencing of Histamine producing bacteria.</title>
        <authorList>
            <person name="Butler K."/>
        </authorList>
    </citation>
    <scope>NUCLEOTIDE SEQUENCE [LARGE SCALE GENOMIC DNA]</scope>
    <source>
        <strain evidence="5 6">Res.4.1</strain>
    </source>
</reference>
<comment type="function">
    <text evidence="3">Catalyzes a proton abstraction reaction that results in 2,5-elimination of pyruvate from 2-succinyl-5-enolpyruvyl-6-hydroxy-3-cyclohexene-1-carboxylate (SEPHCHC) and the formation of 2-succinyl-6-hydroxy-2,4-cyclohexadiene-1-carboxylate (SHCHC).</text>
</comment>
<comment type="similarity">
    <text evidence="3">Belongs to the AB hydrolase superfamily. MenH family.</text>
</comment>
<evidence type="ECO:0000256" key="1">
    <source>
        <dbReference type="ARBA" id="ARBA00022428"/>
    </source>
</evidence>
<accession>A0A2T3KUR4</accession>
<dbReference type="InterPro" id="IPR029058">
    <property type="entry name" value="AB_hydrolase_fold"/>
</dbReference>
<comment type="pathway">
    <text evidence="3">Quinol/quinone metabolism; 1,4-dihydroxy-2-naphthoate biosynthesis; 1,4-dihydroxy-2-naphthoate from chorismate: step 3/7.</text>
</comment>
<evidence type="ECO:0000259" key="4">
    <source>
        <dbReference type="Pfam" id="PF12697"/>
    </source>
</evidence>
<keyword evidence="1 3" id="KW-0474">Menaquinone biosynthesis</keyword>
<dbReference type="PANTHER" id="PTHR42916">
    <property type="entry name" value="2-SUCCINYL-5-ENOLPYRUVYL-6-HYDROXY-3-CYCLOHEXENE-1-CARBOXYLATE SYNTHASE"/>
    <property type="match status" value="1"/>
</dbReference>
<dbReference type="GO" id="GO:0070205">
    <property type="term" value="F:2-succinyl-6-hydroxy-2,4-cyclohexadiene-1-carboxylate synthase activity"/>
    <property type="evidence" value="ECO:0007669"/>
    <property type="project" value="UniProtKB-UniRule"/>
</dbReference>
<dbReference type="HAMAP" id="MF_01660">
    <property type="entry name" value="MenH"/>
    <property type="match status" value="1"/>
</dbReference>
<dbReference type="PANTHER" id="PTHR42916:SF1">
    <property type="entry name" value="PROTEIN PHYLLO, CHLOROPLASTIC"/>
    <property type="match status" value="1"/>
</dbReference>